<dbReference type="PROSITE" id="PS50870">
    <property type="entry name" value="AH"/>
    <property type="match status" value="1"/>
</dbReference>
<dbReference type="InterPro" id="IPR006723">
    <property type="entry name" value="Islet_autoAg_Ica1_C"/>
</dbReference>
<dbReference type="GO" id="GO:0019904">
    <property type="term" value="F:protein domain specific binding"/>
    <property type="evidence" value="ECO:0007669"/>
    <property type="project" value="InterPro"/>
</dbReference>
<feature type="compositionally biased region" description="Polar residues" evidence="1">
    <location>
        <begin position="420"/>
        <end position="430"/>
    </location>
</feature>
<dbReference type="SMART" id="SM01015">
    <property type="entry name" value="Arfaptin"/>
    <property type="match status" value="1"/>
</dbReference>
<dbReference type="InterPro" id="IPR010504">
    <property type="entry name" value="AH_dom"/>
</dbReference>
<reference evidence="3" key="1">
    <citation type="journal article" date="2024" name="Gigascience">
        <title>Chromosome-level genome of the poultry shaft louse Menopon gallinae provides insight into the host-switching and adaptive evolution of parasitic lice.</title>
        <authorList>
            <person name="Xu Y."/>
            <person name="Ma L."/>
            <person name="Liu S."/>
            <person name="Liang Y."/>
            <person name="Liu Q."/>
            <person name="He Z."/>
            <person name="Tian L."/>
            <person name="Duan Y."/>
            <person name="Cai W."/>
            <person name="Li H."/>
            <person name="Song F."/>
        </authorList>
    </citation>
    <scope>NUCLEOTIDE SEQUENCE</scope>
    <source>
        <strain evidence="3">Cailab_2023a</strain>
    </source>
</reference>
<dbReference type="FunFam" id="1.20.1270.60:FF:000068">
    <property type="entry name" value="Islet cell autoantigen"/>
    <property type="match status" value="1"/>
</dbReference>
<dbReference type="PANTHER" id="PTHR10164:SF4">
    <property type="entry name" value="GH23156P"/>
    <property type="match status" value="1"/>
</dbReference>
<dbReference type="Pfam" id="PF06456">
    <property type="entry name" value="Arfaptin"/>
    <property type="match status" value="1"/>
</dbReference>
<accession>A0AAW2HNW8</accession>
<sequence length="531" mass="60046">MSHKIPLTKSYFSHKKTLLMEAAYQVYLLSEIYPSATELQGRGPYGRDAGPDSAITKMERHYWITKQNVFKKMGKKEDECIIAADAELDAKLVLFKSIEDNCLDLQKIIDKYQDRICCLAQETNAMGRFLKEAGKTDKTRAGKIMTNVGKSLSYSGQQHLSLRTPLIRLLQEVETFRQRAISDTLSTLKAMEKQQTEYRAALSWMKDVSQELDPEKELDKFRKVQTQVRRSKVKFDKSKLDSLQKIDLLAAARCNMLSYALVHYHNSLVQYYEKSANNYQAVANSFKGYQQYDFCVIKELAEPSLKLAEQMQASESASDDPDAKKQEDKDIFLFFDPEYHDEVSKPEQKKEEDKTIADASIDTILTEPLLDLGGLSVGGGGGDASSSIKLLGDIFSDKESQEQWKKDWEEIFQEKESPSKSETPNKSFSELLSEEFGTGKDVKPTENSSFSFLHSNLLNQLDSGNNKSILSDLKPNVKSPEPPKENAIQNPSKAPKTAKDMSAWFNLFADLDPLSYPEALVGKTQDPDRNC</sequence>
<dbReference type="PANTHER" id="PTHR10164">
    <property type="entry name" value="ISLET CELL AUTOANTIGEN 1"/>
    <property type="match status" value="1"/>
</dbReference>
<evidence type="ECO:0000259" key="2">
    <source>
        <dbReference type="PROSITE" id="PS50870"/>
    </source>
</evidence>
<feature type="region of interest" description="Disordered" evidence="1">
    <location>
        <begin position="464"/>
        <end position="496"/>
    </location>
</feature>
<dbReference type="GO" id="GO:0005794">
    <property type="term" value="C:Golgi apparatus"/>
    <property type="evidence" value="ECO:0007669"/>
    <property type="project" value="TreeGrafter"/>
</dbReference>
<dbReference type="GO" id="GO:0051049">
    <property type="term" value="P:regulation of transport"/>
    <property type="evidence" value="ECO:0007669"/>
    <property type="project" value="TreeGrafter"/>
</dbReference>
<name>A0AAW2HNW8_9NEOP</name>
<evidence type="ECO:0000313" key="3">
    <source>
        <dbReference type="EMBL" id="KAL0271545.1"/>
    </source>
</evidence>
<dbReference type="AlphaFoldDB" id="A0AAW2HNW8"/>
<dbReference type="Pfam" id="PF04629">
    <property type="entry name" value="ICA69"/>
    <property type="match status" value="1"/>
</dbReference>
<evidence type="ECO:0000256" key="1">
    <source>
        <dbReference type="SAM" id="MobiDB-lite"/>
    </source>
</evidence>
<dbReference type="InterPro" id="IPR024114">
    <property type="entry name" value="Islet_autoAg_Ica1/Ica1-like"/>
</dbReference>
<feature type="domain" description="AH" evidence="2">
    <location>
        <begin position="83"/>
        <end position="284"/>
    </location>
</feature>
<feature type="region of interest" description="Disordered" evidence="1">
    <location>
        <begin position="412"/>
        <end position="445"/>
    </location>
</feature>
<dbReference type="InterPro" id="IPR027267">
    <property type="entry name" value="AH/BAR_dom_sf"/>
</dbReference>
<organism evidence="3">
    <name type="scientific">Menopon gallinae</name>
    <name type="common">poultry shaft louse</name>
    <dbReference type="NCBI Taxonomy" id="328185"/>
    <lineage>
        <taxon>Eukaryota</taxon>
        <taxon>Metazoa</taxon>
        <taxon>Ecdysozoa</taxon>
        <taxon>Arthropoda</taxon>
        <taxon>Hexapoda</taxon>
        <taxon>Insecta</taxon>
        <taxon>Pterygota</taxon>
        <taxon>Neoptera</taxon>
        <taxon>Paraneoptera</taxon>
        <taxon>Psocodea</taxon>
        <taxon>Troctomorpha</taxon>
        <taxon>Phthiraptera</taxon>
        <taxon>Amblycera</taxon>
        <taxon>Menoponidae</taxon>
        <taxon>Menopon</taxon>
    </lineage>
</organism>
<proteinExistence type="predicted"/>
<dbReference type="SUPFAM" id="SSF103657">
    <property type="entry name" value="BAR/IMD domain-like"/>
    <property type="match status" value="1"/>
</dbReference>
<protein>
    <recommendedName>
        <fullName evidence="2">AH domain-containing protein</fullName>
    </recommendedName>
</protein>
<dbReference type="SMART" id="SM01237">
    <property type="entry name" value="ICA69"/>
    <property type="match status" value="1"/>
</dbReference>
<comment type="caution">
    <text evidence="3">The sequence shown here is derived from an EMBL/GenBank/DDBJ whole genome shotgun (WGS) entry which is preliminary data.</text>
</comment>
<dbReference type="Gene3D" id="1.20.1270.60">
    <property type="entry name" value="Arfaptin homology (AH) domain/BAR domain"/>
    <property type="match status" value="1"/>
</dbReference>
<gene>
    <name evidence="3" type="ORF">PYX00_008604</name>
</gene>
<dbReference type="EMBL" id="JARGDH010000004">
    <property type="protein sequence ID" value="KAL0271545.1"/>
    <property type="molecule type" value="Genomic_DNA"/>
</dbReference>